<evidence type="ECO:0000313" key="8">
    <source>
        <dbReference type="EMBL" id="OCT47910.1"/>
    </source>
</evidence>
<dbReference type="PANTHER" id="PTHR35042:SF1">
    <property type="entry name" value="DUF1772-DOMAIN-CONTAINING PROTEIN"/>
    <property type="match status" value="1"/>
</dbReference>
<dbReference type="OrthoDB" id="5954308at2759"/>
<feature type="region of interest" description="Disordered" evidence="6">
    <location>
        <begin position="48"/>
        <end position="71"/>
    </location>
</feature>
<evidence type="ECO:0000256" key="5">
    <source>
        <dbReference type="ARBA" id="ARBA00034313"/>
    </source>
</evidence>
<evidence type="ECO:0000256" key="6">
    <source>
        <dbReference type="SAM" id="MobiDB-lite"/>
    </source>
</evidence>
<evidence type="ECO:0000256" key="7">
    <source>
        <dbReference type="SAM" id="Phobius"/>
    </source>
</evidence>
<protein>
    <recommendedName>
        <fullName evidence="10">DUF1772-domain-containing protein</fullName>
    </recommendedName>
</protein>
<evidence type="ECO:0000313" key="9">
    <source>
        <dbReference type="Proteomes" id="UP000094526"/>
    </source>
</evidence>
<evidence type="ECO:0000256" key="2">
    <source>
        <dbReference type="ARBA" id="ARBA00022692"/>
    </source>
</evidence>
<feature type="compositionally biased region" description="Polar residues" evidence="6">
    <location>
        <begin position="54"/>
        <end position="66"/>
    </location>
</feature>
<feature type="transmembrane region" description="Helical" evidence="7">
    <location>
        <begin position="7"/>
        <end position="34"/>
    </location>
</feature>
<dbReference type="PANTHER" id="PTHR35042">
    <property type="entry name" value="ANTHRONE OXYGENASE ENCC"/>
    <property type="match status" value="1"/>
</dbReference>
<keyword evidence="9" id="KW-1185">Reference proteome</keyword>
<dbReference type="GO" id="GO:0016020">
    <property type="term" value="C:membrane"/>
    <property type="evidence" value="ECO:0007669"/>
    <property type="project" value="UniProtKB-SubCell"/>
</dbReference>
<keyword evidence="4 7" id="KW-0472">Membrane</keyword>
<evidence type="ECO:0008006" key="10">
    <source>
        <dbReference type="Google" id="ProtNLM"/>
    </source>
</evidence>
<name>A0A1C1CHB8_9EURO</name>
<accession>A0A1C1CHB8</accession>
<keyword evidence="2 7" id="KW-0812">Transmembrane</keyword>
<sequence length="202" mass="21547">MSSTPRNVILGSVLGLTSSAIFFGANLGISFIAVPTLLLSSPSSGLPVPANAENRASPTSTSSEKPWTSPPHLARQWQSIYDIGKKSGPFFALLASGCWLHAARRLSAESRSQQRLLVAAAGLSLAVVPFTFGVMKRTNDELTRRANAAEHGEEDDAKADARTGTVEAYQTHDLIRWWAQLNLLRALLHLGAIGSATASLIL</sequence>
<evidence type="ECO:0000256" key="1">
    <source>
        <dbReference type="ARBA" id="ARBA00004141"/>
    </source>
</evidence>
<gene>
    <name evidence="8" type="ORF">CLCR_11277</name>
</gene>
<dbReference type="InterPro" id="IPR013901">
    <property type="entry name" value="Anthrone_oxy"/>
</dbReference>
<dbReference type="VEuPathDB" id="FungiDB:G647_04444"/>
<comment type="caution">
    <text evidence="8">The sequence shown here is derived from an EMBL/GenBank/DDBJ whole genome shotgun (WGS) entry which is preliminary data.</text>
</comment>
<organism evidence="8 9">
    <name type="scientific">Cladophialophora carrionii</name>
    <dbReference type="NCBI Taxonomy" id="86049"/>
    <lineage>
        <taxon>Eukaryota</taxon>
        <taxon>Fungi</taxon>
        <taxon>Dikarya</taxon>
        <taxon>Ascomycota</taxon>
        <taxon>Pezizomycotina</taxon>
        <taxon>Eurotiomycetes</taxon>
        <taxon>Chaetothyriomycetidae</taxon>
        <taxon>Chaetothyriales</taxon>
        <taxon>Herpotrichiellaceae</taxon>
        <taxon>Cladophialophora</taxon>
    </lineage>
</organism>
<dbReference type="Proteomes" id="UP000094526">
    <property type="component" value="Unassembled WGS sequence"/>
</dbReference>
<feature type="transmembrane region" description="Helical" evidence="7">
    <location>
        <begin position="116"/>
        <end position="135"/>
    </location>
</feature>
<dbReference type="AlphaFoldDB" id="A0A1C1CHB8"/>
<comment type="subcellular location">
    <subcellularLocation>
        <location evidence="1">Membrane</location>
        <topology evidence="1">Multi-pass membrane protein</topology>
    </subcellularLocation>
</comment>
<evidence type="ECO:0000256" key="4">
    <source>
        <dbReference type="ARBA" id="ARBA00023136"/>
    </source>
</evidence>
<comment type="similarity">
    <text evidence="5">Belongs to the anthrone oxygenase family.</text>
</comment>
<reference evidence="9" key="1">
    <citation type="submission" date="2015-07" db="EMBL/GenBank/DDBJ databases">
        <authorList>
            <person name="Teixeira M.M."/>
            <person name="Souza R.C."/>
            <person name="Almeida L.G."/>
            <person name="Vicente V.A."/>
            <person name="de Hoog S."/>
            <person name="Bocca A.L."/>
            <person name="de Almeida S.R."/>
            <person name="Vasconcelos A.T."/>
            <person name="Felipe M.S."/>
        </authorList>
    </citation>
    <scope>NUCLEOTIDE SEQUENCE [LARGE SCALE GENOMIC DNA]</scope>
    <source>
        <strain evidence="9">KSF</strain>
    </source>
</reference>
<dbReference type="VEuPathDB" id="FungiDB:CLCR_11277"/>
<proteinExistence type="inferred from homology"/>
<evidence type="ECO:0000256" key="3">
    <source>
        <dbReference type="ARBA" id="ARBA00022989"/>
    </source>
</evidence>
<dbReference type="EMBL" id="LGRB01000013">
    <property type="protein sequence ID" value="OCT47910.1"/>
    <property type="molecule type" value="Genomic_DNA"/>
</dbReference>
<dbReference type="Pfam" id="PF08592">
    <property type="entry name" value="Anthrone_oxy"/>
    <property type="match status" value="1"/>
</dbReference>
<dbReference type="eggNOG" id="ENOG502SF5R">
    <property type="taxonomic scope" value="Eukaryota"/>
</dbReference>
<keyword evidence="3 7" id="KW-1133">Transmembrane helix</keyword>